<protein>
    <submittedName>
        <fullName evidence="1">DUF2961 domain-containing protein</fullName>
    </submittedName>
</protein>
<dbReference type="AlphaFoldDB" id="A0A7G8BK34"/>
<proteinExistence type="predicted"/>
<reference evidence="1 2" key="1">
    <citation type="submission" date="2020-08" db="EMBL/GenBank/DDBJ databases">
        <title>Edaphobacter telluris sp. nov. and Acidobacterium dinghuensis sp. nov., two acidobacteria isolated from forest soil.</title>
        <authorList>
            <person name="Fu J."/>
            <person name="Qiu L."/>
        </authorList>
    </citation>
    <scope>NUCLEOTIDE SEQUENCE [LARGE SCALE GENOMIC DNA]</scope>
    <source>
        <strain evidence="1">4Y35</strain>
    </source>
</reference>
<dbReference type="Gene3D" id="2.60.120.1390">
    <property type="match status" value="1"/>
</dbReference>
<keyword evidence="2" id="KW-1185">Reference proteome</keyword>
<name>A0A7G8BK34_9BACT</name>
<evidence type="ECO:0000313" key="2">
    <source>
        <dbReference type="Proteomes" id="UP000515312"/>
    </source>
</evidence>
<gene>
    <name evidence="1" type="ORF">H7849_02605</name>
</gene>
<accession>A0A7G8BK34</accession>
<dbReference type="Pfam" id="PF11175">
    <property type="entry name" value="DUF2961"/>
    <property type="match status" value="1"/>
</dbReference>
<dbReference type="KEGG" id="adin:H7849_02605"/>
<evidence type="ECO:0000313" key="1">
    <source>
        <dbReference type="EMBL" id="QNI32904.1"/>
    </source>
</evidence>
<organism evidence="1 2">
    <name type="scientific">Alloacidobacterium dinghuense</name>
    <dbReference type="NCBI Taxonomy" id="2763107"/>
    <lineage>
        <taxon>Bacteria</taxon>
        <taxon>Pseudomonadati</taxon>
        <taxon>Acidobacteriota</taxon>
        <taxon>Terriglobia</taxon>
        <taxon>Terriglobales</taxon>
        <taxon>Acidobacteriaceae</taxon>
        <taxon>Alloacidobacterium</taxon>
    </lineage>
</organism>
<dbReference type="InterPro" id="IPR021345">
    <property type="entry name" value="DUF2961"/>
</dbReference>
<dbReference type="EMBL" id="CP060394">
    <property type="protein sequence ID" value="QNI32904.1"/>
    <property type="molecule type" value="Genomic_DNA"/>
</dbReference>
<dbReference type="Proteomes" id="UP000515312">
    <property type="component" value="Chromosome"/>
</dbReference>
<sequence>MARSIVLLFLAAMVAPLGYGQIPAWMPDPTQQQTYTLHRSSSRESTGGNADYRTVTPGQTLTLLDEDGPGLISHMWFTLADSEPFFLKRVVLRIYWDGEESPSVEAPIGDFYGQGTGEIVPWETPVLTVSHDRAMNCWFPMPFAKHAKITITNDGKQSLGSLYWNIDYRTDTKPLPKDTLYFHAQYRQAQPNRGWTGEWYENGDPIVNYKRNTDGKDNYVWVEAQGHGQFVGVTMSILENQDGWWGEGDDMFFVDGATTPTFIGTGSEDYFLGAWDFGGGGYSLPMNGAPLVGKEIAGSRWSVYRFHLDSPIPFAKSFKATIEHGHANHRSDTFSSVAYWYQAEPHAAFPPLPDVSDRIPVLEFVGGPGNSKGNYSPGSLNNLNPR</sequence>
<dbReference type="RefSeq" id="WP_186743913.1">
    <property type="nucleotide sequence ID" value="NZ_CP060394.1"/>
</dbReference>